<dbReference type="Proteomes" id="UP000663861">
    <property type="component" value="Unassembled WGS sequence"/>
</dbReference>
<sequence length="152" mass="16606">QAPQYHPDPSPATGVQAPKIAPGVVTVGVKRPAQRGTSGQPLTVTTNNFKITLPEATFHHYDDIKTEKSMPIKWNQEVIRILQERIAPTVFSPRAVYDGRKNLFASRRLPLAGGDGNSQTFEFSLDSGPPRPGGRPPKTHKVVLKHVATINP</sequence>
<organism evidence="3 4">
    <name type="scientific">Rhizoctonia solani</name>
    <dbReference type="NCBI Taxonomy" id="456999"/>
    <lineage>
        <taxon>Eukaryota</taxon>
        <taxon>Fungi</taxon>
        <taxon>Dikarya</taxon>
        <taxon>Basidiomycota</taxon>
        <taxon>Agaricomycotina</taxon>
        <taxon>Agaricomycetes</taxon>
        <taxon>Cantharellales</taxon>
        <taxon>Ceratobasidiaceae</taxon>
        <taxon>Rhizoctonia</taxon>
    </lineage>
</organism>
<feature type="region of interest" description="Disordered" evidence="1">
    <location>
        <begin position="115"/>
        <end position="139"/>
    </location>
</feature>
<evidence type="ECO:0000259" key="2">
    <source>
        <dbReference type="Pfam" id="PF16486"/>
    </source>
</evidence>
<evidence type="ECO:0000313" key="3">
    <source>
        <dbReference type="EMBL" id="CAE6432989.1"/>
    </source>
</evidence>
<accession>A0A8H3AQ32</accession>
<dbReference type="Pfam" id="PF16486">
    <property type="entry name" value="ArgoN"/>
    <property type="match status" value="1"/>
</dbReference>
<gene>
    <name evidence="3" type="ORF">RDB_LOCUS28402</name>
</gene>
<feature type="domain" description="Protein argonaute N-terminal" evidence="2">
    <location>
        <begin position="40"/>
        <end position="151"/>
    </location>
</feature>
<feature type="non-terminal residue" evidence="3">
    <location>
        <position position="1"/>
    </location>
</feature>
<name>A0A8H3AQ32_9AGAM</name>
<protein>
    <recommendedName>
        <fullName evidence="2">Protein argonaute N-terminal domain-containing protein</fullName>
    </recommendedName>
</protein>
<dbReference type="InterPro" id="IPR032474">
    <property type="entry name" value="Argonaute_N"/>
</dbReference>
<evidence type="ECO:0000256" key="1">
    <source>
        <dbReference type="SAM" id="MobiDB-lite"/>
    </source>
</evidence>
<evidence type="ECO:0000313" key="4">
    <source>
        <dbReference type="Proteomes" id="UP000663861"/>
    </source>
</evidence>
<feature type="non-terminal residue" evidence="3">
    <location>
        <position position="152"/>
    </location>
</feature>
<comment type="caution">
    <text evidence="3">The sequence shown here is derived from an EMBL/GenBank/DDBJ whole genome shotgun (WGS) entry which is preliminary data.</text>
</comment>
<reference evidence="3" key="1">
    <citation type="submission" date="2021-01" db="EMBL/GenBank/DDBJ databases">
        <authorList>
            <person name="Kaushik A."/>
        </authorList>
    </citation>
    <scope>NUCLEOTIDE SEQUENCE</scope>
    <source>
        <strain evidence="3">AG4-RS23</strain>
    </source>
</reference>
<dbReference type="EMBL" id="CAJMWY010000416">
    <property type="protein sequence ID" value="CAE6432989.1"/>
    <property type="molecule type" value="Genomic_DNA"/>
</dbReference>
<proteinExistence type="predicted"/>
<dbReference type="AlphaFoldDB" id="A0A8H3AQ32"/>